<feature type="chain" id="PRO_5010235171" description="LPXTG-motif cell wall anchor domain-containing protein" evidence="2">
    <location>
        <begin position="23"/>
        <end position="85"/>
    </location>
</feature>
<dbReference type="STRING" id="1121869.SAMN03084138_00056"/>
<dbReference type="EMBL" id="FOWR01000001">
    <property type="protein sequence ID" value="SFO69477.1"/>
    <property type="molecule type" value="Genomic_DNA"/>
</dbReference>
<evidence type="ECO:0000313" key="3">
    <source>
        <dbReference type="EMBL" id="SFO69477.1"/>
    </source>
</evidence>
<keyword evidence="1" id="KW-1133">Transmembrane helix</keyword>
<gene>
    <name evidence="3" type="ORF">SAMN03084138_00056</name>
</gene>
<feature type="signal peptide" evidence="2">
    <location>
        <begin position="1"/>
        <end position="22"/>
    </location>
</feature>
<feature type="transmembrane region" description="Helical" evidence="1">
    <location>
        <begin position="50"/>
        <end position="70"/>
    </location>
</feature>
<accession>A0A1I5J9Q1</accession>
<evidence type="ECO:0000256" key="1">
    <source>
        <dbReference type="SAM" id="Phobius"/>
    </source>
</evidence>
<dbReference type="GeneID" id="35873534"/>
<keyword evidence="1" id="KW-0472">Membrane</keyword>
<organism evidence="3 4">
    <name type="scientific">Enterovibrio norvegicus DSM 15893</name>
    <dbReference type="NCBI Taxonomy" id="1121869"/>
    <lineage>
        <taxon>Bacteria</taxon>
        <taxon>Pseudomonadati</taxon>
        <taxon>Pseudomonadota</taxon>
        <taxon>Gammaproteobacteria</taxon>
        <taxon>Vibrionales</taxon>
        <taxon>Vibrionaceae</taxon>
        <taxon>Enterovibrio</taxon>
    </lineage>
</organism>
<protein>
    <recommendedName>
        <fullName evidence="5">LPXTG-motif cell wall anchor domain-containing protein</fullName>
    </recommendedName>
</protein>
<evidence type="ECO:0000256" key="2">
    <source>
        <dbReference type="SAM" id="SignalP"/>
    </source>
</evidence>
<dbReference type="RefSeq" id="WP_017008401.1">
    <property type="nucleotide sequence ID" value="NZ_FOWR01000001.1"/>
</dbReference>
<dbReference type="OrthoDB" id="9894784at2"/>
<evidence type="ECO:0008006" key="5">
    <source>
        <dbReference type="Google" id="ProtNLM"/>
    </source>
</evidence>
<dbReference type="Proteomes" id="UP000182692">
    <property type="component" value="Unassembled WGS sequence"/>
</dbReference>
<keyword evidence="1" id="KW-0812">Transmembrane</keyword>
<proteinExistence type="predicted"/>
<keyword evidence="2" id="KW-0732">Signal</keyword>
<sequence length="85" mass="8558">MKTYYRALGFVTLLACSTAAYAVPDAVCGNGKHVGNPHCASSSSAPMGDFGASAISSGVLLLAGAVGFVLQRRKAKVSHADNTAA</sequence>
<reference evidence="3 4" key="1">
    <citation type="submission" date="2016-10" db="EMBL/GenBank/DDBJ databases">
        <authorList>
            <person name="de Groot N.N."/>
        </authorList>
    </citation>
    <scope>NUCLEOTIDE SEQUENCE [LARGE SCALE GENOMIC DNA]</scope>
    <source>
        <strain evidence="3 4">DSM 15893</strain>
    </source>
</reference>
<evidence type="ECO:0000313" key="4">
    <source>
        <dbReference type="Proteomes" id="UP000182692"/>
    </source>
</evidence>
<dbReference type="AlphaFoldDB" id="A0A1I5J9Q1"/>
<name>A0A1I5J9Q1_9GAMM</name>